<sequence length="310" mass="33569">MIVSPNDIKITTVSDTGNVGEFSIEPLPTGFGNTLGNAIKRVLLTSLEGSAITQVKIAGADHQFTTVAGVKEDIVEVTLNLKKVRFINHAKEPVAATINKSGPGEVTAGDIEVSSEVQILNKKQHIATLADKKTTFKAELVIDSGVGYSPMEERQTSKIGVIILDALYSPVIKAQYTVEPTRFGKVINLDKINLTVETDGSITPTDAVLRSTGILREYLESISGWDADAEEEETEEEIKAPKSKPGKPTEAIAIEELPLPTRTINALKKQGLNSLEDIANKTDEELADIKNLGEKSINEIKKLLKKEGLR</sequence>
<accession>A0A0G0WSZ4</accession>
<dbReference type="PATRIC" id="fig|1619112.3.peg.898"/>
<comment type="caution">
    <text evidence="13">The sequence shown here is derived from an EMBL/GenBank/DDBJ whole genome shotgun (WGS) entry which is preliminary data.</text>
</comment>
<dbReference type="Pfam" id="PF01000">
    <property type="entry name" value="RNA_pol_A_bac"/>
    <property type="match status" value="1"/>
</dbReference>
<dbReference type="GO" id="GO:0046983">
    <property type="term" value="F:protein dimerization activity"/>
    <property type="evidence" value="ECO:0007669"/>
    <property type="project" value="InterPro"/>
</dbReference>
<dbReference type="EMBL" id="LCBS01000032">
    <property type="protein sequence ID" value="KKS15874.1"/>
    <property type="molecule type" value="Genomic_DNA"/>
</dbReference>
<keyword evidence="4 11" id="KW-0240">DNA-directed RNA polymerase</keyword>
<dbReference type="Pfam" id="PF01193">
    <property type="entry name" value="RNA_pol_L"/>
    <property type="match status" value="1"/>
</dbReference>
<organism evidence="13 14">
    <name type="scientific">candidate division WWE3 bacterium GW2011_GWB1_41_6</name>
    <dbReference type="NCBI Taxonomy" id="1619112"/>
    <lineage>
        <taxon>Bacteria</taxon>
        <taxon>Katanobacteria</taxon>
    </lineage>
</organism>
<dbReference type="NCBIfam" id="TIGR02027">
    <property type="entry name" value="rpoA"/>
    <property type="match status" value="1"/>
</dbReference>
<name>A0A0G0WSZ4_UNCKA</name>
<dbReference type="InterPro" id="IPR011262">
    <property type="entry name" value="DNA-dir_RNA_pol_insert"/>
</dbReference>
<evidence type="ECO:0000256" key="10">
    <source>
        <dbReference type="ARBA" id="ARBA00048552"/>
    </source>
</evidence>
<evidence type="ECO:0000313" key="13">
    <source>
        <dbReference type="EMBL" id="KKS15874.1"/>
    </source>
</evidence>
<evidence type="ECO:0000259" key="12">
    <source>
        <dbReference type="SMART" id="SM00662"/>
    </source>
</evidence>
<feature type="domain" description="DNA-directed RNA polymerase RpoA/D/Rpb3-type" evidence="12">
    <location>
        <begin position="19"/>
        <end position="225"/>
    </location>
</feature>
<dbReference type="SUPFAM" id="SSF56553">
    <property type="entry name" value="Insert subdomain of RNA polymerase alpha subunit"/>
    <property type="match status" value="1"/>
</dbReference>
<dbReference type="InterPro" id="IPR011773">
    <property type="entry name" value="DNA-dir_RpoA"/>
</dbReference>
<dbReference type="InterPro" id="IPR036643">
    <property type="entry name" value="RNApol_insert_sf"/>
</dbReference>
<dbReference type="InterPro" id="IPR036603">
    <property type="entry name" value="RBP11-like"/>
</dbReference>
<dbReference type="SMART" id="SM00662">
    <property type="entry name" value="RPOLD"/>
    <property type="match status" value="1"/>
</dbReference>
<evidence type="ECO:0000256" key="7">
    <source>
        <dbReference type="ARBA" id="ARBA00023163"/>
    </source>
</evidence>
<dbReference type="SUPFAM" id="SSF55257">
    <property type="entry name" value="RBP11-like subunits of RNA polymerase"/>
    <property type="match status" value="1"/>
</dbReference>
<protein>
    <recommendedName>
        <fullName evidence="3 11">DNA-directed RNA polymerase subunit alpha</fullName>
        <shortName evidence="11">RNAP subunit alpha</shortName>
        <ecNumber evidence="2 11">2.7.7.6</ecNumber>
    </recommendedName>
    <alternativeName>
        <fullName evidence="9 11">RNA polymerase subunit alpha</fullName>
    </alternativeName>
    <alternativeName>
        <fullName evidence="8 11">Transcriptase subunit alpha</fullName>
    </alternativeName>
</protein>
<dbReference type="GO" id="GO:0003899">
    <property type="term" value="F:DNA-directed RNA polymerase activity"/>
    <property type="evidence" value="ECO:0007669"/>
    <property type="project" value="UniProtKB-UniRule"/>
</dbReference>
<evidence type="ECO:0000313" key="14">
    <source>
        <dbReference type="Proteomes" id="UP000034163"/>
    </source>
</evidence>
<keyword evidence="7 11" id="KW-0804">Transcription</keyword>
<gene>
    <name evidence="11" type="primary">rpoA</name>
    <name evidence="13" type="ORF">UU72_C0032G0006</name>
</gene>
<evidence type="ECO:0000256" key="8">
    <source>
        <dbReference type="ARBA" id="ARBA00032524"/>
    </source>
</evidence>
<dbReference type="NCBIfam" id="NF003519">
    <property type="entry name" value="PRK05182.2-5"/>
    <property type="match status" value="1"/>
</dbReference>
<comment type="similarity">
    <text evidence="1 11">Belongs to the RNA polymerase alpha chain family.</text>
</comment>
<reference evidence="13 14" key="1">
    <citation type="journal article" date="2015" name="Nature">
        <title>rRNA introns, odd ribosomes, and small enigmatic genomes across a large radiation of phyla.</title>
        <authorList>
            <person name="Brown C.T."/>
            <person name="Hug L.A."/>
            <person name="Thomas B.C."/>
            <person name="Sharon I."/>
            <person name="Castelle C.J."/>
            <person name="Singh A."/>
            <person name="Wilkins M.J."/>
            <person name="Williams K.H."/>
            <person name="Banfield J.F."/>
        </authorList>
    </citation>
    <scope>NUCLEOTIDE SEQUENCE [LARGE SCALE GENOMIC DNA]</scope>
</reference>
<evidence type="ECO:0000256" key="11">
    <source>
        <dbReference type="HAMAP-Rule" id="MF_00059"/>
    </source>
</evidence>
<dbReference type="GO" id="GO:0005737">
    <property type="term" value="C:cytoplasm"/>
    <property type="evidence" value="ECO:0007669"/>
    <property type="project" value="UniProtKB-ARBA"/>
</dbReference>
<dbReference type="EC" id="2.7.7.6" evidence="2 11"/>
<dbReference type="SUPFAM" id="SSF47789">
    <property type="entry name" value="C-terminal domain of RNA polymerase alpha subunit"/>
    <property type="match status" value="1"/>
</dbReference>
<dbReference type="Gene3D" id="2.170.120.12">
    <property type="entry name" value="DNA-directed RNA polymerase, insert domain"/>
    <property type="match status" value="1"/>
</dbReference>
<dbReference type="GO" id="GO:0000428">
    <property type="term" value="C:DNA-directed RNA polymerase complex"/>
    <property type="evidence" value="ECO:0007669"/>
    <property type="project" value="UniProtKB-KW"/>
</dbReference>
<dbReference type="Gene3D" id="1.10.150.20">
    <property type="entry name" value="5' to 3' exonuclease, C-terminal subdomain"/>
    <property type="match status" value="1"/>
</dbReference>
<dbReference type="GO" id="GO:0003677">
    <property type="term" value="F:DNA binding"/>
    <property type="evidence" value="ECO:0007669"/>
    <property type="project" value="UniProtKB-UniRule"/>
</dbReference>
<dbReference type="AlphaFoldDB" id="A0A0G0WSZ4"/>
<dbReference type="Proteomes" id="UP000034163">
    <property type="component" value="Unassembled WGS sequence"/>
</dbReference>
<evidence type="ECO:0000256" key="5">
    <source>
        <dbReference type="ARBA" id="ARBA00022679"/>
    </source>
</evidence>
<dbReference type="FunFam" id="2.170.120.12:FF:000001">
    <property type="entry name" value="DNA-directed RNA polymerase subunit alpha"/>
    <property type="match status" value="1"/>
</dbReference>
<keyword evidence="6 11" id="KW-0548">Nucleotidyltransferase</keyword>
<dbReference type="HAMAP" id="MF_00059">
    <property type="entry name" value="RNApol_bact_RpoA"/>
    <property type="match status" value="1"/>
</dbReference>
<dbReference type="Gene3D" id="3.30.1360.10">
    <property type="entry name" value="RNA polymerase, RBP11-like subunit"/>
    <property type="match status" value="1"/>
</dbReference>
<evidence type="ECO:0000256" key="3">
    <source>
        <dbReference type="ARBA" id="ARBA00015972"/>
    </source>
</evidence>
<evidence type="ECO:0000256" key="4">
    <source>
        <dbReference type="ARBA" id="ARBA00022478"/>
    </source>
</evidence>
<dbReference type="CDD" id="cd06928">
    <property type="entry name" value="RNAP_alpha_NTD"/>
    <property type="match status" value="1"/>
</dbReference>
<dbReference type="InterPro" id="IPR011263">
    <property type="entry name" value="DNA-dir_RNA_pol_RpoA/D/Rpb3"/>
</dbReference>
<evidence type="ECO:0000256" key="2">
    <source>
        <dbReference type="ARBA" id="ARBA00012418"/>
    </source>
</evidence>
<proteinExistence type="inferred from homology"/>
<feature type="region of interest" description="Alpha C-terminal domain (alpha-CTD)" evidence="11">
    <location>
        <begin position="238"/>
        <end position="310"/>
    </location>
</feature>
<dbReference type="InterPro" id="IPR011260">
    <property type="entry name" value="RNAP_asu_C"/>
</dbReference>
<evidence type="ECO:0000256" key="9">
    <source>
        <dbReference type="ARBA" id="ARBA00033070"/>
    </source>
</evidence>
<dbReference type="GO" id="GO:0006351">
    <property type="term" value="P:DNA-templated transcription"/>
    <property type="evidence" value="ECO:0007669"/>
    <property type="project" value="UniProtKB-UniRule"/>
</dbReference>
<comment type="domain">
    <text evidence="11">The N-terminal domain is essential for RNAP assembly and basal transcription, whereas the C-terminal domain is involved in interaction with transcriptional regulators and with upstream promoter elements.</text>
</comment>
<comment type="catalytic activity">
    <reaction evidence="10 11">
        <text>RNA(n) + a ribonucleoside 5'-triphosphate = RNA(n+1) + diphosphate</text>
        <dbReference type="Rhea" id="RHEA:21248"/>
        <dbReference type="Rhea" id="RHEA-COMP:14527"/>
        <dbReference type="Rhea" id="RHEA-COMP:17342"/>
        <dbReference type="ChEBI" id="CHEBI:33019"/>
        <dbReference type="ChEBI" id="CHEBI:61557"/>
        <dbReference type="ChEBI" id="CHEBI:140395"/>
        <dbReference type="EC" id="2.7.7.6"/>
    </reaction>
</comment>
<feature type="region of interest" description="Alpha N-terminal domain (alpha-NTD)" evidence="11">
    <location>
        <begin position="1"/>
        <end position="229"/>
    </location>
</feature>
<comment type="subunit">
    <text evidence="11">Homodimer. The RNAP catalytic core consists of 2 alpha, 1 beta, 1 beta' and 1 omega subunit. When a sigma factor is associated with the core the holoenzyme is formed, which can initiate transcription.</text>
</comment>
<keyword evidence="5 11" id="KW-0808">Transferase</keyword>
<comment type="function">
    <text evidence="11">DNA-dependent RNA polymerase catalyzes the transcription of DNA into RNA using the four ribonucleoside triphosphates as substrates.</text>
</comment>
<evidence type="ECO:0000256" key="1">
    <source>
        <dbReference type="ARBA" id="ARBA00007123"/>
    </source>
</evidence>
<evidence type="ECO:0000256" key="6">
    <source>
        <dbReference type="ARBA" id="ARBA00022695"/>
    </source>
</evidence>
<dbReference type="Pfam" id="PF03118">
    <property type="entry name" value="RNA_pol_A_CTD"/>
    <property type="match status" value="1"/>
</dbReference>